<dbReference type="Pfam" id="PF09084">
    <property type="entry name" value="NMT1"/>
    <property type="match status" value="1"/>
</dbReference>
<dbReference type="SUPFAM" id="SSF53850">
    <property type="entry name" value="Periplasmic binding protein-like II"/>
    <property type="match status" value="1"/>
</dbReference>
<dbReference type="PANTHER" id="PTHR31528:SF15">
    <property type="entry name" value="RIBOFLAVIN-BINDING PROTEIN RIBY"/>
    <property type="match status" value="1"/>
</dbReference>
<dbReference type="PROSITE" id="PS51318">
    <property type="entry name" value="TAT"/>
    <property type="match status" value="1"/>
</dbReference>
<dbReference type="EMBL" id="JBBEGM010000001">
    <property type="protein sequence ID" value="MEJ2860739.1"/>
    <property type="molecule type" value="Genomic_DNA"/>
</dbReference>
<dbReference type="Proteomes" id="UP001369736">
    <property type="component" value="Unassembled WGS sequence"/>
</dbReference>
<dbReference type="InterPro" id="IPR006311">
    <property type="entry name" value="TAT_signal"/>
</dbReference>
<organism evidence="2 3">
    <name type="scientific">Actinomycetospora flava</name>
    <dbReference type="NCBI Taxonomy" id="3129232"/>
    <lineage>
        <taxon>Bacteria</taxon>
        <taxon>Bacillati</taxon>
        <taxon>Actinomycetota</taxon>
        <taxon>Actinomycetes</taxon>
        <taxon>Pseudonocardiales</taxon>
        <taxon>Pseudonocardiaceae</taxon>
        <taxon>Actinomycetospora</taxon>
    </lineage>
</organism>
<dbReference type="PANTHER" id="PTHR31528">
    <property type="entry name" value="4-AMINO-5-HYDROXYMETHYL-2-METHYLPYRIMIDINE PHOSPHATE SYNTHASE THI11-RELATED"/>
    <property type="match status" value="1"/>
</dbReference>
<name>A0ABU8M043_9PSEU</name>
<gene>
    <name evidence="2" type="ORF">WCD58_06215</name>
</gene>
<protein>
    <submittedName>
        <fullName evidence="2">ABC transporter substrate-binding protein</fullName>
    </submittedName>
</protein>
<evidence type="ECO:0000313" key="2">
    <source>
        <dbReference type="EMBL" id="MEJ2860739.1"/>
    </source>
</evidence>
<evidence type="ECO:0000313" key="3">
    <source>
        <dbReference type="Proteomes" id="UP001369736"/>
    </source>
</evidence>
<sequence>MTTTFPISSTPGMSRRRFLHRAGLAATVGAAAVVVPACSSGAGGGGDRVTFLNVLPLETLSFTPELVASAGGHFAREGLDVQFQTTRGSAQAIQTLIAGSALVSRIGDIETMIAVGTRNAPLVNVSTMLQQVTVRMVSAASAPIRTPADFAGKTIGLPSEGGTSETTLDLVLARGGVDPATVQRQVVGVAPGVFDLVAQGRIAAYIASLDTSEQLRRQRPDAVVFNPADVIASGAQVYATSRPQLDDPRGRDLMTRYLRAIRSSVNTVLADPTGDQTLATIRSRFDFPILQDTELAKASLAAYTANWQAAGPQNVMRTDPARWQAGYAELSSAGIMPGGLQPDPWFTNELLGS</sequence>
<dbReference type="InterPro" id="IPR015168">
    <property type="entry name" value="SsuA/THI5"/>
</dbReference>
<dbReference type="InterPro" id="IPR027939">
    <property type="entry name" value="NMT1/THI5"/>
</dbReference>
<accession>A0ABU8M043</accession>
<dbReference type="RefSeq" id="WP_337700576.1">
    <property type="nucleotide sequence ID" value="NZ_JBBEGM010000001.1"/>
</dbReference>
<evidence type="ECO:0000259" key="1">
    <source>
        <dbReference type="Pfam" id="PF09084"/>
    </source>
</evidence>
<feature type="domain" description="SsuA/THI5-like" evidence="1">
    <location>
        <begin position="61"/>
        <end position="273"/>
    </location>
</feature>
<keyword evidence="3" id="KW-1185">Reference proteome</keyword>
<comment type="caution">
    <text evidence="2">The sequence shown here is derived from an EMBL/GenBank/DDBJ whole genome shotgun (WGS) entry which is preliminary data.</text>
</comment>
<proteinExistence type="predicted"/>
<dbReference type="Gene3D" id="3.40.190.10">
    <property type="entry name" value="Periplasmic binding protein-like II"/>
    <property type="match status" value="2"/>
</dbReference>
<reference evidence="2 3" key="1">
    <citation type="submission" date="2024-03" db="EMBL/GenBank/DDBJ databases">
        <title>Actinomycetospora sp. OC33-EN07, a novel actinomycete isolated from wild orchid (Aerides multiflora).</title>
        <authorList>
            <person name="Suriyachadkun C."/>
        </authorList>
    </citation>
    <scope>NUCLEOTIDE SEQUENCE [LARGE SCALE GENOMIC DNA]</scope>
    <source>
        <strain evidence="2 3">OC33-EN07</strain>
    </source>
</reference>